<keyword evidence="4" id="KW-1185">Reference proteome</keyword>
<dbReference type="InterPro" id="IPR033379">
    <property type="entry name" value="Acid_Pase_AS"/>
</dbReference>
<evidence type="ECO:0000313" key="4">
    <source>
        <dbReference type="Proteomes" id="UP000001744"/>
    </source>
</evidence>
<dbReference type="SUPFAM" id="SSF53254">
    <property type="entry name" value="Phosphoglycerate mutase-like"/>
    <property type="match status" value="1"/>
</dbReference>
<dbReference type="GeneID" id="7052128"/>
<dbReference type="VEuPathDB" id="FungiDB:SJAG_00711"/>
<sequence>MSQMSTASVFFPSPAPGLDYPEPLELKYLQVIFRHGERTPVKDRLESAGIPRDWKMCNNARRFFAQIQGQKRWTVLGYERKMERPDHMTLNAPVQEPTESAVCYHGELTDIGRTTTRQLGEYLRERYIQRLKFLPDALSQNSQVYMRATPLVRALESLEHVFEGLYPEEKRSGFLPVIYNRNWAEENLLPNENNCPRLRQLYEEFATKAAIKFDPLLAGRASEMMSEFMDGQPVRVVSSHPRLSGLLDTINAAIGNHVPLHPNLTDTHFLSDAQKAVTEEWFGGYKQSKLMRVLGAGSLLNDLYNRMESCTQGNKGNQKLELYGAHDVTVAAILAATDSFDYKWPPFTSHLELELFQDKSKESAQSTSNSVATTSSPSELADWYVRINYNSSPVVMGACKGKGFRGDDSICPLTVFKTVVRNLNPTNYDELCRPVKAQA</sequence>
<reference evidence="3 4" key="1">
    <citation type="journal article" date="2011" name="Science">
        <title>Comparative functional genomics of the fission yeasts.</title>
        <authorList>
            <person name="Rhind N."/>
            <person name="Chen Z."/>
            <person name="Yassour M."/>
            <person name="Thompson D.A."/>
            <person name="Haas B.J."/>
            <person name="Habib N."/>
            <person name="Wapinski I."/>
            <person name="Roy S."/>
            <person name="Lin M.F."/>
            <person name="Heiman D.I."/>
            <person name="Young S.K."/>
            <person name="Furuya K."/>
            <person name="Guo Y."/>
            <person name="Pidoux A."/>
            <person name="Chen H.M."/>
            <person name="Robbertse B."/>
            <person name="Goldberg J.M."/>
            <person name="Aoki K."/>
            <person name="Bayne E.H."/>
            <person name="Berlin A.M."/>
            <person name="Desjardins C.A."/>
            <person name="Dobbs E."/>
            <person name="Dukaj L."/>
            <person name="Fan L."/>
            <person name="FitzGerald M.G."/>
            <person name="French C."/>
            <person name="Gujja S."/>
            <person name="Hansen K."/>
            <person name="Keifenheim D."/>
            <person name="Levin J.Z."/>
            <person name="Mosher R.A."/>
            <person name="Mueller C.A."/>
            <person name="Pfiffner J."/>
            <person name="Priest M."/>
            <person name="Russ C."/>
            <person name="Smialowska A."/>
            <person name="Swoboda P."/>
            <person name="Sykes S.M."/>
            <person name="Vaughn M."/>
            <person name="Vengrova S."/>
            <person name="Yoder R."/>
            <person name="Zeng Q."/>
            <person name="Allshire R."/>
            <person name="Baulcombe D."/>
            <person name="Birren B.W."/>
            <person name="Brown W."/>
            <person name="Ekwall K."/>
            <person name="Kellis M."/>
            <person name="Leatherwood J."/>
            <person name="Levin H."/>
            <person name="Margalit H."/>
            <person name="Martienssen R."/>
            <person name="Nieduszynski C.A."/>
            <person name="Spatafora J.W."/>
            <person name="Friedman N."/>
            <person name="Dalgaard J.Z."/>
            <person name="Baumann P."/>
            <person name="Niki H."/>
            <person name="Regev A."/>
            <person name="Nusbaum C."/>
        </authorList>
    </citation>
    <scope>NUCLEOTIDE SEQUENCE [LARGE SCALE GENOMIC DNA]</scope>
    <source>
        <strain evidence="4">yFS275 / FY16936</strain>
    </source>
</reference>
<dbReference type="InterPro" id="IPR029033">
    <property type="entry name" value="His_PPase_superfam"/>
</dbReference>
<dbReference type="RefSeq" id="XP_002171980.1">
    <property type="nucleotide sequence ID" value="XM_002171944.2"/>
</dbReference>
<dbReference type="GO" id="GO:0016791">
    <property type="term" value="F:phosphatase activity"/>
    <property type="evidence" value="ECO:0000318"/>
    <property type="project" value="GO_Central"/>
</dbReference>
<dbReference type="STRING" id="402676.B6JWD6"/>
<dbReference type="PROSITE" id="PS00616">
    <property type="entry name" value="HIS_ACID_PHOSPHAT_1"/>
    <property type="match status" value="1"/>
</dbReference>
<protein>
    <submittedName>
        <fullName evidence="3">Acid phosphatase</fullName>
    </submittedName>
</protein>
<dbReference type="eggNOG" id="KOG3720">
    <property type="taxonomic scope" value="Eukaryota"/>
</dbReference>
<name>B6JWD6_SCHJY</name>
<dbReference type="AlphaFoldDB" id="B6JWD6"/>
<dbReference type="Proteomes" id="UP000001744">
    <property type="component" value="Unassembled WGS sequence"/>
</dbReference>
<keyword evidence="2" id="KW-0378">Hydrolase</keyword>
<proteinExistence type="inferred from homology"/>
<dbReference type="CDD" id="cd07061">
    <property type="entry name" value="HP_HAP_like"/>
    <property type="match status" value="1"/>
</dbReference>
<accession>B6JWD6</accession>
<evidence type="ECO:0000256" key="1">
    <source>
        <dbReference type="ARBA" id="ARBA00005375"/>
    </source>
</evidence>
<gene>
    <name evidence="3" type="ORF">SJAG_00711</name>
</gene>
<dbReference type="InterPro" id="IPR050645">
    <property type="entry name" value="Histidine_acid_phosphatase"/>
</dbReference>
<dbReference type="PANTHER" id="PTHR11567:SF110">
    <property type="entry name" value="2-PHOSPHOXYLOSE PHOSPHATASE 1"/>
    <property type="match status" value="1"/>
</dbReference>
<evidence type="ECO:0000313" key="3">
    <source>
        <dbReference type="EMBL" id="EEB05687.1"/>
    </source>
</evidence>
<dbReference type="EMBL" id="KE651166">
    <property type="protein sequence ID" value="EEB05687.1"/>
    <property type="molecule type" value="Genomic_DNA"/>
</dbReference>
<comment type="similarity">
    <text evidence="1">Belongs to the histidine acid phosphatase family.</text>
</comment>
<dbReference type="HOGENOM" id="CLU_030431_3_1_1"/>
<dbReference type="Pfam" id="PF00328">
    <property type="entry name" value="His_Phos_2"/>
    <property type="match status" value="1"/>
</dbReference>
<dbReference type="OrthoDB" id="10257284at2759"/>
<dbReference type="OMA" id="SWPPFTS"/>
<dbReference type="PANTHER" id="PTHR11567">
    <property type="entry name" value="ACID PHOSPHATASE-RELATED"/>
    <property type="match status" value="1"/>
</dbReference>
<organism evidence="3 4">
    <name type="scientific">Schizosaccharomyces japonicus (strain yFS275 / FY16936)</name>
    <name type="common">Fission yeast</name>
    <dbReference type="NCBI Taxonomy" id="402676"/>
    <lineage>
        <taxon>Eukaryota</taxon>
        <taxon>Fungi</taxon>
        <taxon>Dikarya</taxon>
        <taxon>Ascomycota</taxon>
        <taxon>Taphrinomycotina</taxon>
        <taxon>Schizosaccharomycetes</taxon>
        <taxon>Schizosaccharomycetales</taxon>
        <taxon>Schizosaccharomycetaceae</taxon>
        <taxon>Schizosaccharomyces</taxon>
    </lineage>
</organism>
<dbReference type="InterPro" id="IPR000560">
    <property type="entry name" value="His_Pase_clade-2"/>
</dbReference>
<dbReference type="JaponicusDB" id="SJAG_00711"/>
<dbReference type="Gene3D" id="3.40.50.1240">
    <property type="entry name" value="Phosphoglycerate mutase-like"/>
    <property type="match status" value="1"/>
</dbReference>
<evidence type="ECO:0000256" key="2">
    <source>
        <dbReference type="ARBA" id="ARBA00022801"/>
    </source>
</evidence>